<dbReference type="GO" id="GO:0010078">
    <property type="term" value="P:maintenance of root meristem identity"/>
    <property type="evidence" value="ECO:0007669"/>
    <property type="project" value="TreeGrafter"/>
</dbReference>
<dbReference type="Proteomes" id="UP000886595">
    <property type="component" value="Unassembled WGS sequence"/>
</dbReference>
<feature type="coiled-coil region" evidence="1">
    <location>
        <begin position="50"/>
        <end position="77"/>
    </location>
</feature>
<dbReference type="InterPro" id="IPR032535">
    <property type="entry name" value="Oberon_CC"/>
</dbReference>
<keyword evidence="5" id="KW-1185">Reference proteome</keyword>
<dbReference type="PANTHER" id="PTHR21736">
    <property type="entry name" value="VERNALIZATION-INSENSITIVE PROTEIN 3"/>
    <property type="match status" value="1"/>
</dbReference>
<dbReference type="EMBL" id="JAAMPC010000007">
    <property type="protein sequence ID" value="KAG2301352.1"/>
    <property type="molecule type" value="Genomic_DNA"/>
</dbReference>
<comment type="caution">
    <text evidence="4">The sequence shown here is derived from an EMBL/GenBank/DDBJ whole genome shotgun (WGS) entry which is preliminary data.</text>
</comment>
<proteinExistence type="predicted"/>
<organism evidence="4 5">
    <name type="scientific">Brassica carinata</name>
    <name type="common">Ethiopian mustard</name>
    <name type="synonym">Abyssinian cabbage</name>
    <dbReference type="NCBI Taxonomy" id="52824"/>
    <lineage>
        <taxon>Eukaryota</taxon>
        <taxon>Viridiplantae</taxon>
        <taxon>Streptophyta</taxon>
        <taxon>Embryophyta</taxon>
        <taxon>Tracheophyta</taxon>
        <taxon>Spermatophyta</taxon>
        <taxon>Magnoliopsida</taxon>
        <taxon>eudicotyledons</taxon>
        <taxon>Gunneridae</taxon>
        <taxon>Pentapetalae</taxon>
        <taxon>rosids</taxon>
        <taxon>malvids</taxon>
        <taxon>Brassicales</taxon>
        <taxon>Brassicaceae</taxon>
        <taxon>Brassiceae</taxon>
        <taxon>Brassica</taxon>
    </lineage>
</organism>
<sequence>MRESPPESVSSQETWPLGDTLVPKKTVVKQKTEPDSHGANRVAPWKEWKKKLQLDELERLIVRLKQAETDMFQLKANEAKREAERLRSIVLTKMDEPEEEYASNYLRLEQRSSVFVKRVLVALI</sequence>
<dbReference type="PANTHER" id="PTHR21736:SF37">
    <property type="entry name" value="PROTEIN OBERON 2"/>
    <property type="match status" value="1"/>
</dbReference>
<protein>
    <recommendedName>
        <fullName evidence="3">Oberon coiled-coil region domain-containing protein</fullName>
    </recommendedName>
</protein>
<evidence type="ECO:0000259" key="3">
    <source>
        <dbReference type="Pfam" id="PF16312"/>
    </source>
</evidence>
<dbReference type="GO" id="GO:0010492">
    <property type="term" value="P:maintenance of shoot apical meristem identity"/>
    <property type="evidence" value="ECO:0007669"/>
    <property type="project" value="TreeGrafter"/>
</dbReference>
<dbReference type="Pfam" id="PF16312">
    <property type="entry name" value="Oberon_cc"/>
    <property type="match status" value="1"/>
</dbReference>
<name>A0A8X7V408_BRACI</name>
<dbReference type="PRINTS" id="PR01544">
    <property type="entry name" value="ARATH130DUF"/>
</dbReference>
<feature type="region of interest" description="Disordered" evidence="2">
    <location>
        <begin position="1"/>
        <end position="22"/>
    </location>
</feature>
<evidence type="ECO:0000256" key="2">
    <source>
        <dbReference type="SAM" id="MobiDB-lite"/>
    </source>
</evidence>
<evidence type="ECO:0000256" key="1">
    <source>
        <dbReference type="SAM" id="Coils"/>
    </source>
</evidence>
<reference evidence="4 5" key="1">
    <citation type="submission" date="2020-02" db="EMBL/GenBank/DDBJ databases">
        <authorList>
            <person name="Ma Q."/>
            <person name="Huang Y."/>
            <person name="Song X."/>
            <person name="Pei D."/>
        </authorList>
    </citation>
    <scope>NUCLEOTIDE SEQUENCE [LARGE SCALE GENOMIC DNA]</scope>
    <source>
        <strain evidence="4">Sxm20200214</strain>
        <tissue evidence="4">Leaf</tissue>
    </source>
</reference>
<dbReference type="GO" id="GO:0010468">
    <property type="term" value="P:regulation of gene expression"/>
    <property type="evidence" value="ECO:0007669"/>
    <property type="project" value="TreeGrafter"/>
</dbReference>
<dbReference type="OrthoDB" id="1892623at2759"/>
<evidence type="ECO:0000313" key="5">
    <source>
        <dbReference type="Proteomes" id="UP000886595"/>
    </source>
</evidence>
<gene>
    <name evidence="4" type="ORF">Bca52824_030003</name>
</gene>
<dbReference type="GO" id="GO:0010071">
    <property type="term" value="P:root meristem specification"/>
    <property type="evidence" value="ECO:0007669"/>
    <property type="project" value="TreeGrafter"/>
</dbReference>
<evidence type="ECO:0000313" key="4">
    <source>
        <dbReference type="EMBL" id="KAG2301352.1"/>
    </source>
</evidence>
<accession>A0A8X7V408</accession>
<dbReference type="AlphaFoldDB" id="A0A8X7V408"/>
<feature type="domain" description="Oberon coiled-coil region" evidence="3">
    <location>
        <begin position="45"/>
        <end position="108"/>
    </location>
</feature>
<dbReference type="GO" id="GO:0005634">
    <property type="term" value="C:nucleus"/>
    <property type="evidence" value="ECO:0007669"/>
    <property type="project" value="TreeGrafter"/>
</dbReference>
<dbReference type="InterPro" id="IPR004082">
    <property type="entry name" value="OBERON"/>
</dbReference>
<keyword evidence="1" id="KW-0175">Coiled coil</keyword>